<keyword evidence="2" id="KW-0433">Leucine-rich repeat</keyword>
<dbReference type="Pfam" id="PF23282">
    <property type="entry name" value="WHD_ROQ1"/>
    <property type="match status" value="1"/>
</dbReference>
<keyword evidence="3" id="KW-0677">Repeat</keyword>
<dbReference type="PANTHER" id="PTHR11017:SF573">
    <property type="entry name" value="ADP-RIBOSYL CYCLASE_CYCLIC ADP-RIBOSE HYDROLASE"/>
    <property type="match status" value="1"/>
</dbReference>
<comment type="catalytic activity">
    <reaction evidence="6">
        <text>NAD(+) + H2O = ADP-D-ribose + nicotinamide + H(+)</text>
        <dbReference type="Rhea" id="RHEA:16301"/>
        <dbReference type="ChEBI" id="CHEBI:15377"/>
        <dbReference type="ChEBI" id="CHEBI:15378"/>
        <dbReference type="ChEBI" id="CHEBI:17154"/>
        <dbReference type="ChEBI" id="CHEBI:57540"/>
        <dbReference type="ChEBI" id="CHEBI:57967"/>
        <dbReference type="EC" id="3.2.2.6"/>
    </reaction>
    <physiologicalReaction direction="left-to-right" evidence="6">
        <dbReference type="Rhea" id="RHEA:16302"/>
    </physiologicalReaction>
</comment>
<dbReference type="OrthoDB" id="1936883at2759"/>
<dbReference type="InterPro" id="IPR000157">
    <property type="entry name" value="TIR_dom"/>
</dbReference>
<evidence type="ECO:0000256" key="5">
    <source>
        <dbReference type="ARBA" id="ARBA00023027"/>
    </source>
</evidence>
<feature type="domain" description="TIR" evidence="7">
    <location>
        <begin position="10"/>
        <end position="178"/>
    </location>
</feature>
<dbReference type="InterPro" id="IPR003593">
    <property type="entry name" value="AAA+_ATPase"/>
</dbReference>
<dbReference type="InterPro" id="IPR058192">
    <property type="entry name" value="WHD_ROQ1-like"/>
</dbReference>
<evidence type="ECO:0000313" key="9">
    <source>
        <dbReference type="Proteomes" id="UP000245207"/>
    </source>
</evidence>
<keyword evidence="5" id="KW-0520">NAD</keyword>
<dbReference type="Pfam" id="PF00931">
    <property type="entry name" value="NB-ARC"/>
    <property type="match status" value="1"/>
</dbReference>
<reference evidence="8 9" key="1">
    <citation type="journal article" date="2018" name="Mol. Plant">
        <title>The genome of Artemisia annua provides insight into the evolution of Asteraceae family and artemisinin biosynthesis.</title>
        <authorList>
            <person name="Shen Q."/>
            <person name="Zhang L."/>
            <person name="Liao Z."/>
            <person name="Wang S."/>
            <person name="Yan T."/>
            <person name="Shi P."/>
            <person name="Liu M."/>
            <person name="Fu X."/>
            <person name="Pan Q."/>
            <person name="Wang Y."/>
            <person name="Lv Z."/>
            <person name="Lu X."/>
            <person name="Zhang F."/>
            <person name="Jiang W."/>
            <person name="Ma Y."/>
            <person name="Chen M."/>
            <person name="Hao X."/>
            <person name="Li L."/>
            <person name="Tang Y."/>
            <person name="Lv G."/>
            <person name="Zhou Y."/>
            <person name="Sun X."/>
            <person name="Brodelius P.E."/>
            <person name="Rose J.K.C."/>
            <person name="Tang K."/>
        </authorList>
    </citation>
    <scope>NUCLEOTIDE SEQUENCE [LARGE SCALE GENOMIC DNA]</scope>
    <source>
        <strain evidence="9">cv. Huhao1</strain>
        <tissue evidence="8">Leaf</tissue>
    </source>
</reference>
<dbReference type="SMART" id="SM00382">
    <property type="entry name" value="AAA"/>
    <property type="match status" value="1"/>
</dbReference>
<dbReference type="Gene3D" id="1.10.8.430">
    <property type="entry name" value="Helical domain of apoptotic protease-activating factors"/>
    <property type="match status" value="1"/>
</dbReference>
<dbReference type="InterPro" id="IPR045344">
    <property type="entry name" value="C-JID"/>
</dbReference>
<keyword evidence="9" id="KW-1185">Reference proteome</keyword>
<dbReference type="AlphaFoldDB" id="A0A2U1KPP1"/>
<dbReference type="GO" id="GO:0006952">
    <property type="term" value="P:defense response"/>
    <property type="evidence" value="ECO:0007669"/>
    <property type="project" value="InterPro"/>
</dbReference>
<proteinExistence type="predicted"/>
<gene>
    <name evidence="8" type="ORF">CTI12_AA578650</name>
</gene>
<dbReference type="Proteomes" id="UP000245207">
    <property type="component" value="Unassembled WGS sequence"/>
</dbReference>
<dbReference type="InterPro" id="IPR027417">
    <property type="entry name" value="P-loop_NTPase"/>
</dbReference>
<dbReference type="SUPFAM" id="SSF52058">
    <property type="entry name" value="L domain-like"/>
    <property type="match status" value="1"/>
</dbReference>
<dbReference type="EMBL" id="PKPP01015315">
    <property type="protein sequence ID" value="PWA38740.1"/>
    <property type="molecule type" value="Genomic_DNA"/>
</dbReference>
<dbReference type="SMART" id="SM00255">
    <property type="entry name" value="TIR"/>
    <property type="match status" value="1"/>
</dbReference>
<protein>
    <recommendedName>
        <fullName evidence="1">ADP-ribosyl cyclase/cyclic ADP-ribose hydrolase</fullName>
        <ecNumber evidence="1">3.2.2.6</ecNumber>
    </recommendedName>
</protein>
<dbReference type="InterPro" id="IPR032675">
    <property type="entry name" value="LRR_dom_sf"/>
</dbReference>
<dbReference type="PROSITE" id="PS50104">
    <property type="entry name" value="TIR"/>
    <property type="match status" value="1"/>
</dbReference>
<dbReference type="Gene3D" id="3.40.50.10140">
    <property type="entry name" value="Toll/interleukin-1 receptor homology (TIR) domain"/>
    <property type="match status" value="1"/>
</dbReference>
<sequence length="1121" mass="128572">MAASSIAHRWKYDVFVSFRGEDIRKNFMDHLFNDFNQKGIYAFRDDNQVPKGEEISPHLYKAIEESRFLIVIFSKDYASSSWCLRELVKILECKQIENPKYEVRIIFYDVKPKVVRKQTGSYAEAFAQHDVSNRTEVDTWREALSMAANLSGWDLQDMTNGYEYKFIDCISKEILNKLCDGPLHVGDYLVGIDFHFDKLELSRFVGSDKVNMIGICGISGIGKTTLAKAIYNLMYIHFEGSCFCDDVQGVEKRQGLLQVQMQMIGKILKREDLKISCVGEGTMVIKKRIACKRILLVLDDVNSLEQLEALAGSADWFFPGSLIIFTGKDKQLLRSHKVDIIHEMGILDKCEALELFSLYAFGKMESTKDFKELASQVIIHLQGHPLALKIFGRLLYKKSVHVWKSELDRLQTYPNSDILQKLRPSFDGLASDQKRMFLDIACAFIGENRYFAASVLDSSNCSANANNEVLVDKFLITVSPSNMSLQMHELIQSMAREIIREEFNMPGNRSRLWISSEFYDALNKNKVTEEVEVLVLLLKNNGQNIPIDGKAFTHMKNLRILKIYFPQFEELWQPFAVKLSGSLDFLSNKLRLFCWHGFPFKYLPSDFYPENIVAIDLSYSHIKQLWTTPKNFRRLKVMKLRYCCNLTTTPDFSDIINLDELNFEGCVNLVSIHSSIGMLKRLVVLNLRDCKQLRGFPSKVEMDSLQVLNLSGCLKVDQLPEELGRIKSLTELHVDRTAITELPSFVSSLINLESLSFGGQERIQPRWWTSITRPFGLLSKQQHPQISVSLAGLHMLNMLKSLNFSYCNLEQVPESIGGLSCLKDLHLEGNNFTSLPGSLSQLFRLENLHVDGCKKLEVLPELPPRIWKFNASDCTSLREISGSSKDKFRFNYLRNCPKLCKNVTIDGQGSISKTRCLDSSITSQGFIHQLSGFLGYLGFETNRCEFFRNAFDYLNIVYHGNSIPEWFTNRSTESHVKVELPSDWCYDKFRGFGTCVVFKCNKPFTTFKGYTIKNFDGASLSLDISDDYFQTKVIGIQNSYMIWLHYRQSTWKWNEAKNFVTFCFKDADEDFKVKEMGVRLVYVEDIEQETDLSMLQGLPTPTQHGGSLSLYDGPFGTHWSW</sequence>
<dbReference type="GO" id="GO:0061809">
    <property type="term" value="F:NAD+ nucleosidase activity, cyclic ADP-ribose generating"/>
    <property type="evidence" value="ECO:0007669"/>
    <property type="project" value="UniProtKB-EC"/>
</dbReference>
<evidence type="ECO:0000256" key="4">
    <source>
        <dbReference type="ARBA" id="ARBA00022801"/>
    </source>
</evidence>
<comment type="caution">
    <text evidence="8">The sequence shown here is derived from an EMBL/GenBank/DDBJ whole genome shotgun (WGS) entry which is preliminary data.</text>
</comment>
<dbReference type="GO" id="GO:0051707">
    <property type="term" value="P:response to other organism"/>
    <property type="evidence" value="ECO:0007669"/>
    <property type="project" value="UniProtKB-ARBA"/>
</dbReference>
<dbReference type="SUPFAM" id="SSF52540">
    <property type="entry name" value="P-loop containing nucleoside triphosphate hydrolases"/>
    <property type="match status" value="1"/>
</dbReference>
<dbReference type="Gene3D" id="3.80.10.10">
    <property type="entry name" value="Ribonuclease Inhibitor"/>
    <property type="match status" value="2"/>
</dbReference>
<dbReference type="InterPro" id="IPR035897">
    <property type="entry name" value="Toll_tir_struct_dom_sf"/>
</dbReference>
<evidence type="ECO:0000313" key="8">
    <source>
        <dbReference type="EMBL" id="PWA38740.1"/>
    </source>
</evidence>
<dbReference type="PANTHER" id="PTHR11017">
    <property type="entry name" value="LEUCINE-RICH REPEAT-CONTAINING PROTEIN"/>
    <property type="match status" value="1"/>
</dbReference>
<dbReference type="Gene3D" id="3.40.50.300">
    <property type="entry name" value="P-loop containing nucleotide triphosphate hydrolases"/>
    <property type="match status" value="1"/>
</dbReference>
<dbReference type="Pfam" id="PF01582">
    <property type="entry name" value="TIR"/>
    <property type="match status" value="1"/>
</dbReference>
<evidence type="ECO:0000256" key="3">
    <source>
        <dbReference type="ARBA" id="ARBA00022737"/>
    </source>
</evidence>
<dbReference type="InterPro" id="IPR001611">
    <property type="entry name" value="Leu-rich_rpt"/>
</dbReference>
<name>A0A2U1KPP1_ARTAN</name>
<dbReference type="Pfam" id="PF20160">
    <property type="entry name" value="C-JID"/>
    <property type="match status" value="1"/>
</dbReference>
<dbReference type="InterPro" id="IPR044974">
    <property type="entry name" value="Disease_R_plants"/>
</dbReference>
<accession>A0A2U1KPP1</accession>
<dbReference type="FunFam" id="3.40.50.10140:FF:000007">
    <property type="entry name" value="Disease resistance protein (TIR-NBS-LRR class)"/>
    <property type="match status" value="1"/>
</dbReference>
<dbReference type="InterPro" id="IPR002182">
    <property type="entry name" value="NB-ARC"/>
</dbReference>
<dbReference type="InterPro" id="IPR003591">
    <property type="entry name" value="Leu-rich_rpt_typical-subtyp"/>
</dbReference>
<dbReference type="InterPro" id="IPR042197">
    <property type="entry name" value="Apaf_helical"/>
</dbReference>
<evidence type="ECO:0000259" key="7">
    <source>
        <dbReference type="PROSITE" id="PS50104"/>
    </source>
</evidence>
<keyword evidence="4" id="KW-0378">Hydrolase</keyword>
<evidence type="ECO:0000256" key="2">
    <source>
        <dbReference type="ARBA" id="ARBA00022614"/>
    </source>
</evidence>
<dbReference type="GO" id="GO:0007165">
    <property type="term" value="P:signal transduction"/>
    <property type="evidence" value="ECO:0007669"/>
    <property type="project" value="InterPro"/>
</dbReference>
<organism evidence="8 9">
    <name type="scientific">Artemisia annua</name>
    <name type="common">Sweet wormwood</name>
    <dbReference type="NCBI Taxonomy" id="35608"/>
    <lineage>
        <taxon>Eukaryota</taxon>
        <taxon>Viridiplantae</taxon>
        <taxon>Streptophyta</taxon>
        <taxon>Embryophyta</taxon>
        <taxon>Tracheophyta</taxon>
        <taxon>Spermatophyta</taxon>
        <taxon>Magnoliopsida</taxon>
        <taxon>eudicotyledons</taxon>
        <taxon>Gunneridae</taxon>
        <taxon>Pentapetalae</taxon>
        <taxon>asterids</taxon>
        <taxon>campanulids</taxon>
        <taxon>Asterales</taxon>
        <taxon>Asteraceae</taxon>
        <taxon>Asteroideae</taxon>
        <taxon>Anthemideae</taxon>
        <taxon>Artemisiinae</taxon>
        <taxon>Artemisia</taxon>
    </lineage>
</organism>
<evidence type="ECO:0000256" key="6">
    <source>
        <dbReference type="ARBA" id="ARBA00047304"/>
    </source>
</evidence>
<dbReference type="PRINTS" id="PR00364">
    <property type="entry name" value="DISEASERSIST"/>
</dbReference>
<evidence type="ECO:0000256" key="1">
    <source>
        <dbReference type="ARBA" id="ARBA00011982"/>
    </source>
</evidence>
<dbReference type="SMART" id="SM00369">
    <property type="entry name" value="LRR_TYP"/>
    <property type="match status" value="3"/>
</dbReference>
<dbReference type="EC" id="3.2.2.6" evidence="1"/>
<dbReference type="Pfam" id="PF00560">
    <property type="entry name" value="LRR_1"/>
    <property type="match status" value="1"/>
</dbReference>
<dbReference type="GO" id="GO:0043531">
    <property type="term" value="F:ADP binding"/>
    <property type="evidence" value="ECO:0007669"/>
    <property type="project" value="InterPro"/>
</dbReference>
<dbReference type="SUPFAM" id="SSF52200">
    <property type="entry name" value="Toll/Interleukin receptor TIR domain"/>
    <property type="match status" value="1"/>
</dbReference>